<accession>A0ABD1XAE2</accession>
<evidence type="ECO:0000256" key="2">
    <source>
        <dbReference type="PROSITE-ProRule" id="PRU00708"/>
    </source>
</evidence>
<dbReference type="PANTHER" id="PTHR47932">
    <property type="entry name" value="ATPASE EXPRESSION PROTEIN 3"/>
    <property type="match status" value="1"/>
</dbReference>
<dbReference type="NCBIfam" id="TIGR00756">
    <property type="entry name" value="PPR"/>
    <property type="match status" value="1"/>
</dbReference>
<organism evidence="3 4">
    <name type="scientific">Forsythia ovata</name>
    <dbReference type="NCBI Taxonomy" id="205694"/>
    <lineage>
        <taxon>Eukaryota</taxon>
        <taxon>Viridiplantae</taxon>
        <taxon>Streptophyta</taxon>
        <taxon>Embryophyta</taxon>
        <taxon>Tracheophyta</taxon>
        <taxon>Spermatophyta</taxon>
        <taxon>Magnoliopsida</taxon>
        <taxon>eudicotyledons</taxon>
        <taxon>Gunneridae</taxon>
        <taxon>Pentapetalae</taxon>
        <taxon>asterids</taxon>
        <taxon>lamiids</taxon>
        <taxon>Lamiales</taxon>
        <taxon>Oleaceae</taxon>
        <taxon>Forsythieae</taxon>
        <taxon>Forsythia</taxon>
    </lineage>
</organism>
<evidence type="ECO:0000313" key="4">
    <source>
        <dbReference type="Proteomes" id="UP001604277"/>
    </source>
</evidence>
<dbReference type="Proteomes" id="UP001604277">
    <property type="component" value="Unassembled WGS sequence"/>
</dbReference>
<reference evidence="4" key="1">
    <citation type="submission" date="2024-07" db="EMBL/GenBank/DDBJ databases">
        <title>Two chromosome-level genome assemblies of Korean endemic species Abeliophyllum distichum and Forsythia ovata (Oleaceae).</title>
        <authorList>
            <person name="Jang H."/>
        </authorList>
    </citation>
    <scope>NUCLEOTIDE SEQUENCE [LARGE SCALE GENOMIC DNA]</scope>
</reference>
<dbReference type="InterPro" id="IPR002885">
    <property type="entry name" value="PPR_rpt"/>
</dbReference>
<dbReference type="InterPro" id="IPR011990">
    <property type="entry name" value="TPR-like_helical_dom_sf"/>
</dbReference>
<dbReference type="AlphaFoldDB" id="A0ABD1XAE2"/>
<feature type="repeat" description="PPR" evidence="2">
    <location>
        <begin position="9"/>
        <end position="43"/>
    </location>
</feature>
<name>A0ABD1XAE2_9LAMI</name>
<dbReference type="PANTHER" id="PTHR47932:SF23">
    <property type="entry name" value="PENTACOTRIPEPTIDE-REPEAT REGION OF PRORP DOMAIN-CONTAINING PROTEIN"/>
    <property type="match status" value="1"/>
</dbReference>
<feature type="repeat" description="PPR" evidence="2">
    <location>
        <begin position="44"/>
        <end position="78"/>
    </location>
</feature>
<keyword evidence="1" id="KW-0677">Repeat</keyword>
<dbReference type="Gene3D" id="1.25.40.10">
    <property type="entry name" value="Tetratricopeptide repeat domain"/>
    <property type="match status" value="1"/>
</dbReference>
<proteinExistence type="predicted"/>
<dbReference type="EMBL" id="JBFOLJ010000001">
    <property type="protein sequence ID" value="KAL2557525.1"/>
    <property type="molecule type" value="Genomic_DNA"/>
</dbReference>
<comment type="caution">
    <text evidence="3">The sequence shown here is derived from an EMBL/GenBank/DDBJ whole genome shotgun (WGS) entry which is preliminary data.</text>
</comment>
<protein>
    <submittedName>
        <fullName evidence="3">Pentatricopeptide repeat-containing protein</fullName>
    </submittedName>
</protein>
<dbReference type="Pfam" id="PF13041">
    <property type="entry name" value="PPR_2"/>
    <property type="match status" value="1"/>
</dbReference>
<keyword evidence="4" id="KW-1185">Reference proteome</keyword>
<gene>
    <name evidence="3" type="ORF">Fot_02264</name>
</gene>
<evidence type="ECO:0000313" key="3">
    <source>
        <dbReference type="EMBL" id="KAL2557525.1"/>
    </source>
</evidence>
<sequence>MKENGFIPSSKSYNSLVNSLALEGKVDEAVKFLLEMGDNQRSADFITYRTVFDEICRQKKVGDAMRLLEELREKDRVDEDAYRKLLCELKDDFRDSNVRIQTQLS</sequence>
<evidence type="ECO:0000256" key="1">
    <source>
        <dbReference type="ARBA" id="ARBA00022737"/>
    </source>
</evidence>
<dbReference type="PROSITE" id="PS51375">
    <property type="entry name" value="PPR"/>
    <property type="match status" value="2"/>
</dbReference>